<reference evidence="1" key="1">
    <citation type="submission" date="2022-06" db="EMBL/GenBank/DDBJ databases">
        <title>Lutimaribacter sp. EGI FJ00013, a novel bacterium isolated from a salt lake sediment enrichment.</title>
        <authorList>
            <person name="Gao L."/>
            <person name="Fang B.-Z."/>
            <person name="Li W.-J."/>
        </authorList>
    </citation>
    <scope>NUCLEOTIDE SEQUENCE</scope>
    <source>
        <strain evidence="1">EGI FJ00013</strain>
    </source>
</reference>
<dbReference type="Proteomes" id="UP001203036">
    <property type="component" value="Unassembled WGS sequence"/>
</dbReference>
<accession>A0ACC6A0S8</accession>
<organism evidence="1 2">
    <name type="scientific">Lutimaribacter degradans</name>
    <dbReference type="NCBI Taxonomy" id="2945989"/>
    <lineage>
        <taxon>Bacteria</taxon>
        <taxon>Pseudomonadati</taxon>
        <taxon>Pseudomonadota</taxon>
        <taxon>Alphaproteobacteria</taxon>
        <taxon>Rhodobacterales</taxon>
        <taxon>Roseobacteraceae</taxon>
        <taxon>Lutimaribacter</taxon>
    </lineage>
</organism>
<gene>
    <name evidence="1" type="ORF">M8744_15700</name>
</gene>
<protein>
    <submittedName>
        <fullName evidence="1">Glycosyltransferase</fullName>
        <ecNumber evidence="1">2.4.-.-</ecNumber>
    </submittedName>
</protein>
<keyword evidence="1" id="KW-0808">Transferase</keyword>
<name>A0ACC6A0S8_9RHOB</name>
<keyword evidence="1" id="KW-0328">Glycosyltransferase</keyword>
<comment type="caution">
    <text evidence="1">The sequence shown here is derived from an EMBL/GenBank/DDBJ whole genome shotgun (WGS) entry which is preliminary data.</text>
</comment>
<keyword evidence="2" id="KW-1185">Reference proteome</keyword>
<proteinExistence type="predicted"/>
<evidence type="ECO:0000313" key="2">
    <source>
        <dbReference type="Proteomes" id="UP001203036"/>
    </source>
</evidence>
<evidence type="ECO:0000313" key="1">
    <source>
        <dbReference type="EMBL" id="MCM2563601.1"/>
    </source>
</evidence>
<dbReference type="EMBL" id="JAMQGO010000013">
    <property type="protein sequence ID" value="MCM2563601.1"/>
    <property type="molecule type" value="Genomic_DNA"/>
</dbReference>
<sequence>MNAWYFTFEFPPEFGGGLSSYMRVVTDAYAARPDASLVVFTISRSQSGLISRRYLHDNVQLVTINPNRSYEREDIGDWVNVSKLFERFADLFMMQLETRTLDLERPDYVEFADGFAIGALTIQQKLCLNSRLQDVPIIVTAHTPTHIIDRLNELPTYRLPKYWTGQLELQSLRGADLVVGCSQAILDIVNSELTRSGSQLRRSAVLHNPFIMPEPGPEETPALRDHFYMASRLTHWKGVESAIKAFEILWKDGVEVPFRIYGDDTFFPVSGTDYSAYIEKRYKTYVDRNLLQIMGKQPRDEIAESAKTAYAQVHPSHFDNFPYSLIEAMSEGTICVAGLNGGIKEVARDGQDMFLTDVLDAEAFASALRRAMALSEHERSAMRENARATVREKCDPAAFFQEKEALVAEIAAEKKRHPSAFPFLSPPKPECVMPAQTPGQGEPELSIVVPYFNMGVFIDETIESITRSTFTNFEIVLVDDGSTDPESQEKLTTLHATHGLSEEKLRILSIPNGGVANARNTGVRQSRAPFVALLDSDDLVGARYYEKALRILKAYENVSFCGAWIEDYNVKGRIRNWATWNAEPPIQLIMNQTNCQSLVYKRAAFESDGWHDPDLRMFLDDWEGVISLLAGGHRGVMIPEALFEYRIRPGSIFRSSGGLWDINFEKITRKHRDLYDEWGTEIAAFLNVNGPNNFYHIAGKESTLRK</sequence>
<dbReference type="EC" id="2.4.-.-" evidence="1"/>